<keyword evidence="2" id="KW-1133">Transmembrane helix</keyword>
<comment type="caution">
    <text evidence="3">The sequence shown here is derived from an EMBL/GenBank/DDBJ whole genome shotgun (WGS) entry which is preliminary data.</text>
</comment>
<comment type="similarity">
    <text evidence="1">Belongs to the CPA3 antiporters (TC 2.A.63) subunit G family.</text>
</comment>
<feature type="transmembrane region" description="Helical" evidence="2">
    <location>
        <begin position="71"/>
        <end position="93"/>
    </location>
</feature>
<dbReference type="PANTHER" id="PTHR34703">
    <property type="entry name" value="ANTIPORTER SUBUNIT MNHG2-RELATED"/>
    <property type="match status" value="1"/>
</dbReference>
<dbReference type="PANTHER" id="PTHR34703:SF1">
    <property type="entry name" value="ANTIPORTER SUBUNIT MNHG2-RELATED"/>
    <property type="match status" value="1"/>
</dbReference>
<name>A0ABQ1PZY2_9ACTN</name>
<dbReference type="NCBIfam" id="NF009314">
    <property type="entry name" value="PRK12674.1-2"/>
    <property type="match status" value="1"/>
</dbReference>
<dbReference type="EMBL" id="BMCK01000001">
    <property type="protein sequence ID" value="GGD08347.1"/>
    <property type="molecule type" value="Genomic_DNA"/>
</dbReference>
<dbReference type="Pfam" id="PF03334">
    <property type="entry name" value="PhaG_MnhG_YufB"/>
    <property type="match status" value="1"/>
</dbReference>
<dbReference type="InterPro" id="IPR005133">
    <property type="entry name" value="PhaG_MnhG_YufB"/>
</dbReference>
<dbReference type="NCBIfam" id="TIGR01300">
    <property type="entry name" value="CPA3_mnhG_phaG"/>
    <property type="match status" value="1"/>
</dbReference>
<accession>A0ABQ1PZY2</accession>
<evidence type="ECO:0000256" key="1">
    <source>
        <dbReference type="ARBA" id="ARBA00008404"/>
    </source>
</evidence>
<dbReference type="Proteomes" id="UP000630594">
    <property type="component" value="Unassembled WGS sequence"/>
</dbReference>
<evidence type="ECO:0000256" key="2">
    <source>
        <dbReference type="SAM" id="Phobius"/>
    </source>
</evidence>
<evidence type="ECO:0000313" key="4">
    <source>
        <dbReference type="Proteomes" id="UP000630594"/>
    </source>
</evidence>
<feature type="transmembrane region" description="Helical" evidence="2">
    <location>
        <begin position="13"/>
        <end position="34"/>
    </location>
</feature>
<evidence type="ECO:0000313" key="3">
    <source>
        <dbReference type="EMBL" id="GGD08347.1"/>
    </source>
</evidence>
<keyword evidence="2" id="KW-0812">Transmembrane</keyword>
<keyword evidence="2" id="KW-0472">Membrane</keyword>
<protein>
    <submittedName>
        <fullName evidence="3">Na+/H+ antiporter subunit G</fullName>
    </submittedName>
</protein>
<reference evidence="4" key="1">
    <citation type="journal article" date="2019" name="Int. J. Syst. Evol. Microbiol.">
        <title>The Global Catalogue of Microorganisms (GCM) 10K type strain sequencing project: providing services to taxonomists for standard genome sequencing and annotation.</title>
        <authorList>
            <consortium name="The Broad Institute Genomics Platform"/>
            <consortium name="The Broad Institute Genome Sequencing Center for Infectious Disease"/>
            <person name="Wu L."/>
            <person name="Ma J."/>
        </authorList>
    </citation>
    <scope>NUCLEOTIDE SEQUENCE [LARGE SCALE GENOMIC DNA]</scope>
    <source>
        <strain evidence="4">CCM 7403</strain>
    </source>
</reference>
<proteinExistence type="inferred from homology"/>
<keyword evidence="4" id="KW-1185">Reference proteome</keyword>
<organism evidence="3 4">
    <name type="scientific">Nocardioides daphniae</name>
    <dbReference type="NCBI Taxonomy" id="402297"/>
    <lineage>
        <taxon>Bacteria</taxon>
        <taxon>Bacillati</taxon>
        <taxon>Actinomycetota</taxon>
        <taxon>Actinomycetes</taxon>
        <taxon>Propionibacteriales</taxon>
        <taxon>Nocardioidaceae</taxon>
        <taxon>Nocardioides</taxon>
    </lineage>
</organism>
<sequence>MMDGVDAAAVMDVASAVLLLVGSVFALIAAIGVVRLPDLLSRMHAATKPQVIGLMLVVSGLALRLRDPSVLAILLFVVILQMATSVVSSHMVARASFRAGHVRKDLLVVDELSDELTDGLDHRGAP</sequence>
<gene>
    <name evidence="3" type="ORF">GCM10007231_03970</name>
</gene>